<keyword evidence="3" id="KW-0238">DNA-binding</keyword>
<dbReference type="SMART" id="SM00347">
    <property type="entry name" value="HTH_MARR"/>
    <property type="match status" value="1"/>
</dbReference>
<dbReference type="AlphaFoldDB" id="A0A561WIZ9"/>
<organism evidence="3 4">
    <name type="scientific">Actinoplanes teichomyceticus</name>
    <dbReference type="NCBI Taxonomy" id="1867"/>
    <lineage>
        <taxon>Bacteria</taxon>
        <taxon>Bacillati</taxon>
        <taxon>Actinomycetota</taxon>
        <taxon>Actinomycetes</taxon>
        <taxon>Micromonosporales</taxon>
        <taxon>Micromonosporaceae</taxon>
        <taxon>Actinoplanes</taxon>
    </lineage>
</organism>
<dbReference type="Pfam" id="PF12802">
    <property type="entry name" value="MarR_2"/>
    <property type="match status" value="1"/>
</dbReference>
<dbReference type="EMBL" id="VIWY01000002">
    <property type="protein sequence ID" value="TWG23845.1"/>
    <property type="molecule type" value="Genomic_DNA"/>
</dbReference>
<sequence>MIGLVATHLRLLQRAADAFDEAVAAALGINRTDLRALDLLLGNDTPVSAGELSDALRLSPAATTTVIDRLQRAGLADRIPDPHNRRRVLVAATNTARDAENRIYAPVGVAGSEALGRYTHEQLATIVDFLRVARRVQEEQASRLAGTEARQPAPGSRLRRAGSDGGPGLAV</sequence>
<evidence type="ECO:0000313" key="4">
    <source>
        <dbReference type="Proteomes" id="UP000320239"/>
    </source>
</evidence>
<name>A0A561WIZ9_ACTTI</name>
<feature type="domain" description="HTH marR-type" evidence="2">
    <location>
        <begin position="1"/>
        <end position="135"/>
    </location>
</feature>
<dbReference type="PANTHER" id="PTHR33164">
    <property type="entry name" value="TRANSCRIPTIONAL REGULATOR, MARR FAMILY"/>
    <property type="match status" value="1"/>
</dbReference>
<dbReference type="GO" id="GO:0003677">
    <property type="term" value="F:DNA binding"/>
    <property type="evidence" value="ECO:0007669"/>
    <property type="project" value="UniProtKB-KW"/>
</dbReference>
<evidence type="ECO:0000256" key="1">
    <source>
        <dbReference type="SAM" id="MobiDB-lite"/>
    </source>
</evidence>
<evidence type="ECO:0000259" key="2">
    <source>
        <dbReference type="PROSITE" id="PS50995"/>
    </source>
</evidence>
<dbReference type="PROSITE" id="PS50995">
    <property type="entry name" value="HTH_MARR_2"/>
    <property type="match status" value="1"/>
</dbReference>
<dbReference type="Gene3D" id="1.10.10.10">
    <property type="entry name" value="Winged helix-like DNA-binding domain superfamily/Winged helix DNA-binding domain"/>
    <property type="match status" value="1"/>
</dbReference>
<evidence type="ECO:0000313" key="3">
    <source>
        <dbReference type="EMBL" id="TWG23845.1"/>
    </source>
</evidence>
<dbReference type="GO" id="GO:0003700">
    <property type="term" value="F:DNA-binding transcription factor activity"/>
    <property type="evidence" value="ECO:0007669"/>
    <property type="project" value="InterPro"/>
</dbReference>
<feature type="region of interest" description="Disordered" evidence="1">
    <location>
        <begin position="140"/>
        <end position="171"/>
    </location>
</feature>
<dbReference type="GO" id="GO:0006950">
    <property type="term" value="P:response to stress"/>
    <property type="evidence" value="ECO:0007669"/>
    <property type="project" value="TreeGrafter"/>
</dbReference>
<comment type="caution">
    <text evidence="3">The sequence shown here is derived from an EMBL/GenBank/DDBJ whole genome shotgun (WGS) entry which is preliminary data.</text>
</comment>
<dbReference type="InterPro" id="IPR000835">
    <property type="entry name" value="HTH_MarR-typ"/>
</dbReference>
<dbReference type="InterPro" id="IPR039422">
    <property type="entry name" value="MarR/SlyA-like"/>
</dbReference>
<accession>A0A561WIZ9</accession>
<keyword evidence="4" id="KW-1185">Reference proteome</keyword>
<dbReference type="PANTHER" id="PTHR33164:SF106">
    <property type="entry name" value="TRANSCRIPTIONAL REGULATORY PROTEIN"/>
    <property type="match status" value="1"/>
</dbReference>
<reference evidence="3 4" key="1">
    <citation type="submission" date="2019-06" db="EMBL/GenBank/DDBJ databases">
        <title>Sequencing the genomes of 1000 actinobacteria strains.</title>
        <authorList>
            <person name="Klenk H.-P."/>
        </authorList>
    </citation>
    <scope>NUCLEOTIDE SEQUENCE [LARGE SCALE GENOMIC DNA]</scope>
    <source>
        <strain evidence="3 4">DSM 43866</strain>
    </source>
</reference>
<dbReference type="SUPFAM" id="SSF46785">
    <property type="entry name" value="Winged helix' DNA-binding domain"/>
    <property type="match status" value="1"/>
</dbReference>
<protein>
    <submittedName>
        <fullName evidence="3">DNA-binding MarR family transcriptional regulator</fullName>
    </submittedName>
</protein>
<dbReference type="InterPro" id="IPR036390">
    <property type="entry name" value="WH_DNA-bd_sf"/>
</dbReference>
<gene>
    <name evidence="3" type="ORF">FHX34_102396</name>
</gene>
<proteinExistence type="predicted"/>
<dbReference type="InterPro" id="IPR036388">
    <property type="entry name" value="WH-like_DNA-bd_sf"/>
</dbReference>
<dbReference type="Proteomes" id="UP000320239">
    <property type="component" value="Unassembled WGS sequence"/>
</dbReference>